<dbReference type="SUPFAM" id="SSF109797">
    <property type="entry name" value="Bacteriocin immunity protein-like"/>
    <property type="match status" value="1"/>
</dbReference>
<dbReference type="Proteomes" id="UP000029488">
    <property type="component" value="Chromosome"/>
</dbReference>
<dbReference type="AlphaFoldDB" id="A0A089QDW5"/>
<dbReference type="GO" id="GO:0030153">
    <property type="term" value="P:bacteriocin immunity"/>
    <property type="evidence" value="ECO:0007669"/>
    <property type="project" value="UniProtKB-KW"/>
</dbReference>
<evidence type="ECO:0000313" key="3">
    <source>
        <dbReference type="Proteomes" id="UP000029488"/>
    </source>
</evidence>
<name>A0A089QDW5_9LACO</name>
<dbReference type="RefSeq" id="WP_003702606.1">
    <property type="nucleotide sequence ID" value="NZ_CP020858.1"/>
</dbReference>
<dbReference type="Gene3D" id="1.20.1440.50">
    <property type="entry name" value="Ta0600-like"/>
    <property type="match status" value="1"/>
</dbReference>
<dbReference type="Pfam" id="PF08951">
    <property type="entry name" value="EntA_Immun"/>
    <property type="match status" value="1"/>
</dbReference>
<evidence type="ECO:0000313" key="2">
    <source>
        <dbReference type="EMBL" id="AIR10905.1"/>
    </source>
</evidence>
<dbReference type="InterPro" id="IPR015046">
    <property type="entry name" value="LciA_Immunity-like"/>
</dbReference>
<proteinExistence type="predicted"/>
<dbReference type="InterPro" id="IPR023130">
    <property type="entry name" value="Ta0600-like_sf"/>
</dbReference>
<keyword evidence="1" id="KW-0079">Bacteriocin immunity</keyword>
<evidence type="ECO:0000256" key="1">
    <source>
        <dbReference type="ARBA" id="ARBA00023025"/>
    </source>
</evidence>
<accession>A0A089QDW5</accession>
<dbReference type="EMBL" id="CP007646">
    <property type="protein sequence ID" value="AIR10905.1"/>
    <property type="molecule type" value="Genomic_DNA"/>
</dbReference>
<organism evidence="2 3">
    <name type="scientific">Ligilactobacillus salivarius</name>
    <dbReference type="NCBI Taxonomy" id="1624"/>
    <lineage>
        <taxon>Bacteria</taxon>
        <taxon>Bacillati</taxon>
        <taxon>Bacillota</taxon>
        <taxon>Bacilli</taxon>
        <taxon>Lactobacillales</taxon>
        <taxon>Lactobacillaceae</taxon>
        <taxon>Ligilactobacillus</taxon>
    </lineage>
</organism>
<gene>
    <name evidence="2" type="ORF">LSJ_1234</name>
</gene>
<protein>
    <submittedName>
        <fullName evidence="2">Bacteriocin immunity protein</fullName>
    </submittedName>
</protein>
<dbReference type="KEGG" id="lsj:LSJ_1234"/>
<sequence>MIMERTKLINQAQTDIKELLGILNNYKKKQSELLDIIDVLAQVYRKLPETKNPEALLNRLVNYIRSVALAGRIHFPTNEEKLIADIGILGQRAGLNGVYMADYSAKSQFYSIFEEIPRH</sequence>
<reference evidence="2 3" key="1">
    <citation type="journal article" date="2014" name="BMC Genomics">
        <title>Unusual genome complexity in Lactobacillus salivarius JCM1046.</title>
        <authorList>
            <person name="Raftis E.J."/>
            <person name="Forde B.M."/>
            <person name="Claesson M.J."/>
            <person name="O'Toole P.W."/>
        </authorList>
    </citation>
    <scope>NUCLEOTIDE SEQUENCE [LARGE SCALE GENOMIC DNA]</scope>
    <source>
        <strain evidence="2 3">JCM1046</strain>
    </source>
</reference>